<dbReference type="PRINTS" id="PR00850">
    <property type="entry name" value="GLHYDRLASE59"/>
</dbReference>
<evidence type="ECO:0000256" key="3">
    <source>
        <dbReference type="ARBA" id="ARBA00022919"/>
    </source>
</evidence>
<gene>
    <name evidence="8" type="ORF">GALL_191630</name>
</gene>
<dbReference type="GO" id="GO:0006683">
    <property type="term" value="P:galactosylceramide catabolic process"/>
    <property type="evidence" value="ECO:0007669"/>
    <property type="project" value="InterPro"/>
</dbReference>
<dbReference type="InterPro" id="IPR017853">
    <property type="entry name" value="GH"/>
</dbReference>
<evidence type="ECO:0000256" key="4">
    <source>
        <dbReference type="ARBA" id="ARBA00022963"/>
    </source>
</evidence>
<dbReference type="Pfam" id="PF21708">
    <property type="entry name" value="Glyco_hydro_59_C"/>
    <property type="match status" value="1"/>
</dbReference>
<dbReference type="EC" id="3.2.1.46" evidence="2"/>
<evidence type="ECO:0000256" key="1">
    <source>
        <dbReference type="ARBA" id="ARBA00005637"/>
    </source>
</evidence>
<dbReference type="PANTHER" id="PTHR15172">
    <property type="entry name" value="GALACTOCEREBROSIDASE"/>
    <property type="match status" value="1"/>
</dbReference>
<feature type="domain" description="Glycosyl hydrolase family 59 C-terminal lectin" evidence="7">
    <location>
        <begin position="498"/>
        <end position="675"/>
    </location>
</feature>
<keyword evidence="3" id="KW-0746">Sphingolipid metabolism</keyword>
<keyword evidence="8" id="KW-0378">Hydrolase</keyword>
<evidence type="ECO:0000256" key="5">
    <source>
        <dbReference type="ARBA" id="ARBA00033098"/>
    </source>
</evidence>
<feature type="domain" description="Glycosyl hydrolase family 59 catalytic" evidence="6">
    <location>
        <begin position="46"/>
        <end position="353"/>
    </location>
</feature>
<dbReference type="EMBL" id="MLJW01000114">
    <property type="protein sequence ID" value="OIQ98797.1"/>
    <property type="molecule type" value="Genomic_DNA"/>
</dbReference>
<comment type="similarity">
    <text evidence="1">Belongs to the glycosyl hydrolase 59 family.</text>
</comment>
<dbReference type="GO" id="GO:0004336">
    <property type="term" value="F:galactosylceramidase activity"/>
    <property type="evidence" value="ECO:0007669"/>
    <property type="project" value="UniProtKB-EC"/>
</dbReference>
<accession>A0A1J5SF23</accession>
<evidence type="ECO:0000313" key="8">
    <source>
        <dbReference type="EMBL" id="OIQ98797.1"/>
    </source>
</evidence>
<comment type="caution">
    <text evidence="8">The sequence shown here is derived from an EMBL/GenBank/DDBJ whole genome shotgun (WGS) entry which is preliminary data.</text>
</comment>
<evidence type="ECO:0000259" key="7">
    <source>
        <dbReference type="Pfam" id="PF21708"/>
    </source>
</evidence>
<dbReference type="InterPro" id="IPR013785">
    <property type="entry name" value="Aldolase_TIM"/>
</dbReference>
<dbReference type="InterPro" id="IPR049161">
    <property type="entry name" value="GH59_cat"/>
</dbReference>
<dbReference type="GO" id="GO:0005764">
    <property type="term" value="C:lysosome"/>
    <property type="evidence" value="ECO:0007669"/>
    <property type="project" value="TreeGrafter"/>
</dbReference>
<reference evidence="8" key="1">
    <citation type="submission" date="2016-10" db="EMBL/GenBank/DDBJ databases">
        <title>Sequence of Gallionella enrichment culture.</title>
        <authorList>
            <person name="Poehlein A."/>
            <person name="Muehling M."/>
            <person name="Daniel R."/>
        </authorList>
    </citation>
    <scope>NUCLEOTIDE SEQUENCE</scope>
</reference>
<organism evidence="8">
    <name type="scientific">mine drainage metagenome</name>
    <dbReference type="NCBI Taxonomy" id="410659"/>
    <lineage>
        <taxon>unclassified sequences</taxon>
        <taxon>metagenomes</taxon>
        <taxon>ecological metagenomes</taxon>
    </lineage>
</organism>
<dbReference type="GO" id="GO:0016020">
    <property type="term" value="C:membrane"/>
    <property type="evidence" value="ECO:0007669"/>
    <property type="project" value="GOC"/>
</dbReference>
<protein>
    <recommendedName>
        <fullName evidence="2">galactosylceramidase</fullName>
        <ecNumber evidence="2">3.2.1.46</ecNumber>
    </recommendedName>
    <alternativeName>
        <fullName evidence="5">Galactosylceramidase</fullName>
    </alternativeName>
</protein>
<proteinExistence type="inferred from homology"/>
<dbReference type="Gene3D" id="2.60.120.560">
    <property type="entry name" value="Exo-inulinase, domain 1"/>
    <property type="match status" value="1"/>
</dbReference>
<evidence type="ECO:0000256" key="2">
    <source>
        <dbReference type="ARBA" id="ARBA00012657"/>
    </source>
</evidence>
<keyword evidence="4" id="KW-0443">Lipid metabolism</keyword>
<evidence type="ECO:0000259" key="6">
    <source>
        <dbReference type="Pfam" id="PF02057"/>
    </source>
</evidence>
<dbReference type="SUPFAM" id="SSF51445">
    <property type="entry name" value="(Trans)glycosidases"/>
    <property type="match status" value="1"/>
</dbReference>
<sequence length="694" mass="75893">MISMTRFRSLTRHLAALAAAGLVLATAAHAAGQSFTLDGPSPGPAFDGVGAVSGGGGTSVLLKDYPEPQRSQILDILFKPKFAASMQTLYIEIGSDGNATQGSEPTHMRTRTDHNYRRGYEWWLMSEAKKRNPALTLDACAWGAPGWVGNGNFWSQDMCDYYVDWVKGLKSTYGLTLDSIGCRNERGVNTDWVKEFRKTLDANGLASLPIHAFDDPGNEHMWDWIPDLAKDPALNQAVAIVGNHCLTQAPEPAAVRETLRRLHKKVWNTEDHVYNADGAFYPDAYSCALGAVHRFNVNFIDHDATKIVNWYLVGSTYGIEPYADQPPAMYANSPWSGHYAFKPIIWAYAHYGQFTQVGWHYVEGGCAHLAGGGSVVTMRSPTGGDYSVIAETAGAKAPQTLHFTIDGSLSHKALCVWRTTREAEFVRQADIAPDASGVFTVTLEPDAIYSLSTTRGQQKGSFADVPADKPFPFPYRDDFDHYRVASNFGYLPHYTADIVGVFEIANRPDGHGKCLRQVVNHKVTSWAPEWKPYTVLGDARWTDYQVSADISFDDGGWAGVMGRVCLTGNGWDNDPNGYYARLGADGACSIVLASDQIKGTRDRPLAMGVVPGWKAAGWHTVMLRFQGAKLTMLVDGQAVLTANDHTYPAGMAGLITGGNHDARYTALFDNLTVNRVDGGPVPPTVFAQDRTPIY</sequence>
<dbReference type="Pfam" id="PF02057">
    <property type="entry name" value="Glyco_hydro_59"/>
    <property type="match status" value="1"/>
</dbReference>
<dbReference type="InterPro" id="IPR001286">
    <property type="entry name" value="Glyco_hydro_59"/>
</dbReference>
<name>A0A1J5SF23_9ZZZZ</name>
<keyword evidence="4" id="KW-0442">Lipid degradation</keyword>
<dbReference type="PANTHER" id="PTHR15172:SF1">
    <property type="entry name" value="GALACTOCEREBROSIDASE"/>
    <property type="match status" value="1"/>
</dbReference>
<dbReference type="InterPro" id="IPR049162">
    <property type="entry name" value="GH59_C"/>
</dbReference>
<dbReference type="Gene3D" id="3.20.20.70">
    <property type="entry name" value="Aldolase class I"/>
    <property type="match status" value="1"/>
</dbReference>
<dbReference type="AlphaFoldDB" id="A0A1J5SF23"/>
<dbReference type="Gene3D" id="3.20.20.80">
    <property type="entry name" value="Glycosidases"/>
    <property type="match status" value="1"/>
</dbReference>